<proteinExistence type="predicted"/>
<evidence type="ECO:0000313" key="1">
    <source>
        <dbReference type="EMBL" id="CAC5418630.1"/>
    </source>
</evidence>
<sequence>MFYGNTTNGITSLLNIRGELGKISDGLTSLLNVIGELGNMTYRLTSLLRVLSAELGKVTDGDQKSVICIKRVEDDARLAQKTVTYTGVLPRDCGIHNPEGVKLLKSRSHYNLLHLPSDCKKFTVNRASTLVDTVNGIGKYDLKGIVPEHFMLSWEMSINFAVPKITREDTKQIVKTKRIWRKIGKIGVGNNRQSISMEVKMEDNSICTDPKNVLDKWKCAFSSMLNSGNLYEATGNHDSSCIITDNFLDGEITKEEVLNILKLSKAGKSPGDEIPMEMYKNTTAINALSMCSIFVIIPE</sequence>
<reference evidence="1 2" key="1">
    <citation type="submission" date="2020-06" db="EMBL/GenBank/DDBJ databases">
        <authorList>
            <person name="Li R."/>
            <person name="Bekaert M."/>
        </authorList>
    </citation>
    <scope>NUCLEOTIDE SEQUENCE [LARGE SCALE GENOMIC DNA]</scope>
    <source>
        <strain evidence="2">wild</strain>
    </source>
</reference>
<protein>
    <submittedName>
        <fullName evidence="1">Uncharacterized protein</fullName>
    </submittedName>
</protein>
<organism evidence="1 2">
    <name type="scientific">Mytilus coruscus</name>
    <name type="common">Sea mussel</name>
    <dbReference type="NCBI Taxonomy" id="42192"/>
    <lineage>
        <taxon>Eukaryota</taxon>
        <taxon>Metazoa</taxon>
        <taxon>Spiralia</taxon>
        <taxon>Lophotrochozoa</taxon>
        <taxon>Mollusca</taxon>
        <taxon>Bivalvia</taxon>
        <taxon>Autobranchia</taxon>
        <taxon>Pteriomorphia</taxon>
        <taxon>Mytilida</taxon>
        <taxon>Mytiloidea</taxon>
        <taxon>Mytilidae</taxon>
        <taxon>Mytilinae</taxon>
        <taxon>Mytilus</taxon>
    </lineage>
</organism>
<dbReference type="EMBL" id="CACVKT020008934">
    <property type="protein sequence ID" value="CAC5418630.1"/>
    <property type="molecule type" value="Genomic_DNA"/>
</dbReference>
<keyword evidence="2" id="KW-1185">Reference proteome</keyword>
<evidence type="ECO:0000313" key="2">
    <source>
        <dbReference type="Proteomes" id="UP000507470"/>
    </source>
</evidence>
<dbReference type="AlphaFoldDB" id="A0A6J8EDQ1"/>
<gene>
    <name evidence="1" type="ORF">MCOR_51054</name>
</gene>
<name>A0A6J8EDQ1_MYTCO</name>
<accession>A0A6J8EDQ1</accession>
<dbReference type="Proteomes" id="UP000507470">
    <property type="component" value="Unassembled WGS sequence"/>
</dbReference>